<dbReference type="Proteomes" id="UP000326396">
    <property type="component" value="Linkage Group LG8"/>
</dbReference>
<dbReference type="EMBL" id="SZYD01000018">
    <property type="protein sequence ID" value="KAD2804194.1"/>
    <property type="molecule type" value="Genomic_DNA"/>
</dbReference>
<feature type="compositionally biased region" description="Polar residues" evidence="1">
    <location>
        <begin position="1"/>
        <end position="19"/>
    </location>
</feature>
<name>A0A5N6LRH2_9ASTR</name>
<keyword evidence="2" id="KW-1133">Transmembrane helix</keyword>
<reference evidence="3 4" key="1">
    <citation type="submission" date="2019-05" db="EMBL/GenBank/DDBJ databases">
        <title>Mikania micrantha, genome provides insights into the molecular mechanism of rapid growth.</title>
        <authorList>
            <person name="Liu B."/>
        </authorList>
    </citation>
    <scope>NUCLEOTIDE SEQUENCE [LARGE SCALE GENOMIC DNA]</scope>
    <source>
        <strain evidence="3">NLD-2019</strain>
        <tissue evidence="3">Leaf</tissue>
    </source>
</reference>
<dbReference type="NCBIfam" id="TIGR01571">
    <property type="entry name" value="A_thal_Cys_rich"/>
    <property type="match status" value="1"/>
</dbReference>
<dbReference type="PANTHER" id="PTHR15907">
    <property type="entry name" value="DUF614 FAMILY PROTEIN-RELATED"/>
    <property type="match status" value="1"/>
</dbReference>
<keyword evidence="2" id="KW-0812">Transmembrane</keyword>
<feature type="region of interest" description="Disordered" evidence="1">
    <location>
        <begin position="1"/>
        <end position="43"/>
    </location>
</feature>
<gene>
    <name evidence="3" type="ORF">E3N88_37571</name>
</gene>
<dbReference type="Pfam" id="PF04749">
    <property type="entry name" value="PLAC8"/>
    <property type="match status" value="1"/>
</dbReference>
<evidence type="ECO:0000313" key="4">
    <source>
        <dbReference type="Proteomes" id="UP000326396"/>
    </source>
</evidence>
<keyword evidence="2" id="KW-0472">Membrane</keyword>
<feature type="compositionally biased region" description="Low complexity" evidence="1">
    <location>
        <begin position="29"/>
        <end position="43"/>
    </location>
</feature>
<sequence length="197" mass="21270">MNSSLPNDEKNNAPQSMNGPQIVPAAIPSSSDSDSSKGVAGPSSPYVVGVPPQQAMVPTWSTGLFECFNDIPTFIITAFAPCVTFGQIAEMVDRGQNSCGLYAMLHAGILYFTGCGCLLSAYYRIKMSHLYKLPDDPLINILVHLICEPCALCQEYRELQARGFNMKLGVGWRNQSPEIQQTGGVMVPPKVPGGMTH</sequence>
<dbReference type="AlphaFoldDB" id="A0A5N6LRH2"/>
<evidence type="ECO:0000313" key="3">
    <source>
        <dbReference type="EMBL" id="KAD2804194.1"/>
    </source>
</evidence>
<keyword evidence="4" id="KW-1185">Reference proteome</keyword>
<feature type="transmembrane region" description="Helical" evidence="2">
    <location>
        <begin position="101"/>
        <end position="123"/>
    </location>
</feature>
<organism evidence="3 4">
    <name type="scientific">Mikania micrantha</name>
    <name type="common">bitter vine</name>
    <dbReference type="NCBI Taxonomy" id="192012"/>
    <lineage>
        <taxon>Eukaryota</taxon>
        <taxon>Viridiplantae</taxon>
        <taxon>Streptophyta</taxon>
        <taxon>Embryophyta</taxon>
        <taxon>Tracheophyta</taxon>
        <taxon>Spermatophyta</taxon>
        <taxon>Magnoliopsida</taxon>
        <taxon>eudicotyledons</taxon>
        <taxon>Gunneridae</taxon>
        <taxon>Pentapetalae</taxon>
        <taxon>asterids</taxon>
        <taxon>campanulids</taxon>
        <taxon>Asterales</taxon>
        <taxon>Asteraceae</taxon>
        <taxon>Asteroideae</taxon>
        <taxon>Heliantheae alliance</taxon>
        <taxon>Eupatorieae</taxon>
        <taxon>Mikania</taxon>
    </lineage>
</organism>
<evidence type="ECO:0008006" key="5">
    <source>
        <dbReference type="Google" id="ProtNLM"/>
    </source>
</evidence>
<accession>A0A5N6LRH2</accession>
<dbReference type="OrthoDB" id="1045822at2759"/>
<comment type="caution">
    <text evidence="3">The sequence shown here is derived from an EMBL/GenBank/DDBJ whole genome shotgun (WGS) entry which is preliminary data.</text>
</comment>
<dbReference type="InterPro" id="IPR006461">
    <property type="entry name" value="PLAC_motif_containing"/>
</dbReference>
<evidence type="ECO:0000256" key="1">
    <source>
        <dbReference type="SAM" id="MobiDB-lite"/>
    </source>
</evidence>
<evidence type="ECO:0000256" key="2">
    <source>
        <dbReference type="SAM" id="Phobius"/>
    </source>
</evidence>
<protein>
    <recommendedName>
        <fullName evidence="5">PLAC8 motif-containing protein</fullName>
    </recommendedName>
</protein>
<proteinExistence type="predicted"/>